<gene>
    <name evidence="14" type="ORF">COLO4_13294</name>
</gene>
<evidence type="ECO:0000256" key="7">
    <source>
        <dbReference type="ARBA" id="ARBA00023065"/>
    </source>
</evidence>
<keyword evidence="8 10" id="KW-0472">Membrane</keyword>
<comment type="subcellular location">
    <subcellularLocation>
        <location evidence="1">Membrane</location>
        <topology evidence="1">Multi-pass membrane protein</topology>
    </subcellularLocation>
</comment>
<evidence type="ECO:0000259" key="12">
    <source>
        <dbReference type="Pfam" id="PF23256"/>
    </source>
</evidence>
<evidence type="ECO:0000256" key="2">
    <source>
        <dbReference type="ARBA" id="ARBA00022448"/>
    </source>
</evidence>
<dbReference type="GO" id="GO:0006813">
    <property type="term" value="P:potassium ion transport"/>
    <property type="evidence" value="ECO:0007669"/>
    <property type="project" value="UniProtKB-KW"/>
</dbReference>
<dbReference type="GO" id="GO:0015297">
    <property type="term" value="F:antiporter activity"/>
    <property type="evidence" value="ECO:0007669"/>
    <property type="project" value="InterPro"/>
</dbReference>
<keyword evidence="3" id="KW-0633">Potassium transport</keyword>
<dbReference type="InterPro" id="IPR006153">
    <property type="entry name" value="Cation/H_exchanger_TM"/>
</dbReference>
<keyword evidence="15" id="KW-1185">Reference proteome</keyword>
<evidence type="ECO:0000256" key="5">
    <source>
        <dbReference type="ARBA" id="ARBA00022958"/>
    </source>
</evidence>
<feature type="transmembrane region" description="Helical" evidence="10">
    <location>
        <begin position="109"/>
        <end position="129"/>
    </location>
</feature>
<keyword evidence="4 10" id="KW-0812">Transmembrane</keyword>
<proteinExistence type="inferred from homology"/>
<dbReference type="OrthoDB" id="1868135at2759"/>
<feature type="transmembrane region" description="Helical" evidence="10">
    <location>
        <begin position="141"/>
        <end position="162"/>
    </location>
</feature>
<keyword evidence="6 10" id="KW-1133">Transmembrane helix</keyword>
<organism evidence="14 15">
    <name type="scientific">Corchorus olitorius</name>
    <dbReference type="NCBI Taxonomy" id="93759"/>
    <lineage>
        <taxon>Eukaryota</taxon>
        <taxon>Viridiplantae</taxon>
        <taxon>Streptophyta</taxon>
        <taxon>Embryophyta</taxon>
        <taxon>Tracheophyta</taxon>
        <taxon>Spermatophyta</taxon>
        <taxon>Magnoliopsida</taxon>
        <taxon>eudicotyledons</taxon>
        <taxon>Gunneridae</taxon>
        <taxon>Pentapetalae</taxon>
        <taxon>rosids</taxon>
        <taxon>malvids</taxon>
        <taxon>Malvales</taxon>
        <taxon>Malvaceae</taxon>
        <taxon>Grewioideae</taxon>
        <taxon>Apeibeae</taxon>
        <taxon>Corchorus</taxon>
    </lineage>
</organism>
<evidence type="ECO:0000256" key="4">
    <source>
        <dbReference type="ARBA" id="ARBA00022692"/>
    </source>
</evidence>
<evidence type="ECO:0000256" key="6">
    <source>
        <dbReference type="ARBA" id="ARBA00022989"/>
    </source>
</evidence>
<dbReference type="InterPro" id="IPR050794">
    <property type="entry name" value="CPA2_transporter"/>
</dbReference>
<protein>
    <submittedName>
        <fullName evidence="14">Cation/H+ exchanger</fullName>
    </submittedName>
</protein>
<evidence type="ECO:0000313" key="14">
    <source>
        <dbReference type="EMBL" id="OMO99390.1"/>
    </source>
</evidence>
<dbReference type="InterPro" id="IPR057290">
    <property type="entry name" value="CHX17_C"/>
</dbReference>
<dbReference type="InterPro" id="IPR057291">
    <property type="entry name" value="CHX17_2nd"/>
</dbReference>
<dbReference type="Gene3D" id="1.20.1530.20">
    <property type="match status" value="1"/>
</dbReference>
<dbReference type="Proteomes" id="UP000187203">
    <property type="component" value="Unassembled WGS sequence"/>
</dbReference>
<dbReference type="AlphaFoldDB" id="A0A1R3JX46"/>
<evidence type="ECO:0000256" key="1">
    <source>
        <dbReference type="ARBA" id="ARBA00004141"/>
    </source>
</evidence>
<feature type="domain" description="Cation/H(+) antiporter central" evidence="12">
    <location>
        <begin position="266"/>
        <end position="312"/>
    </location>
</feature>
<dbReference type="Pfam" id="PF23256">
    <property type="entry name" value="CHX17_2nd"/>
    <property type="match status" value="1"/>
</dbReference>
<evidence type="ECO:0000256" key="9">
    <source>
        <dbReference type="ARBA" id="ARBA00038341"/>
    </source>
</evidence>
<evidence type="ECO:0000256" key="8">
    <source>
        <dbReference type="ARBA" id="ARBA00023136"/>
    </source>
</evidence>
<dbReference type="GO" id="GO:0016020">
    <property type="term" value="C:membrane"/>
    <property type="evidence" value="ECO:0007669"/>
    <property type="project" value="UniProtKB-SubCell"/>
</dbReference>
<sequence length="484" mass="53532">MVMLFLAVIISGLFGHIVGLHFSLGPLLIGLVIPSGPPLGSALIEKLDVITHWVLMPLYFVKFGLTVDIFAIGIQTFSTVQFITLIAAVGKFLGAFLCCLFFQMQLNDAICLGFVMNFQGILELGLFKFAKDQRILSDEAFSAMCISLLIITGAITPIVRYFGDSSRSYKFCHGKTVMHSRPNSELKILVCIHDEEHVPSTINLLGALNPSKQSPIGVYMLHQIELTGSNATPLLIPHKLTKKLSSRDSGHVINAFRNFAKDFEGTSLIVIPYYKRYHVNGETQSTRKALKIANQNVLDKAPCSVAILVDRGPFKSPRAFWTWSSYEVAVIFLGGADDREALALGVRMAELQYINLTLIRILYDGECPAALTDGNILDNEVIHDFRANISGNHRAMYKEELVTEGPGTAAVLRSLENQYELVVVGRRYDRISRILSGLAEWNENEELGVIGDVLASSDFLGNTTILVVQQHTDHMLNEIESILS</sequence>
<keyword evidence="5" id="KW-0630">Potassium</keyword>
<accession>A0A1R3JX46</accession>
<feature type="transmembrane region" description="Helical" evidence="10">
    <location>
        <begin position="6"/>
        <end position="33"/>
    </location>
</feature>
<dbReference type="Pfam" id="PF23259">
    <property type="entry name" value="CHX17_C"/>
    <property type="match status" value="1"/>
</dbReference>
<evidence type="ECO:0000256" key="3">
    <source>
        <dbReference type="ARBA" id="ARBA00022538"/>
    </source>
</evidence>
<evidence type="ECO:0000256" key="10">
    <source>
        <dbReference type="SAM" id="Phobius"/>
    </source>
</evidence>
<dbReference type="PANTHER" id="PTHR32468:SF114">
    <property type="entry name" value="CATION_H+ EXCHANGER DOMAIN-CONTAINING PROTEIN"/>
    <property type="match status" value="1"/>
</dbReference>
<evidence type="ECO:0000259" key="13">
    <source>
        <dbReference type="Pfam" id="PF23259"/>
    </source>
</evidence>
<dbReference type="Pfam" id="PF00999">
    <property type="entry name" value="Na_H_Exchanger"/>
    <property type="match status" value="1"/>
</dbReference>
<feature type="domain" description="Cation/H(+) antiporter C-terminal" evidence="13">
    <location>
        <begin position="326"/>
        <end position="473"/>
    </location>
</feature>
<feature type="transmembrane region" description="Helical" evidence="10">
    <location>
        <begin position="80"/>
        <end position="102"/>
    </location>
</feature>
<evidence type="ECO:0000259" key="11">
    <source>
        <dbReference type="Pfam" id="PF00999"/>
    </source>
</evidence>
<comment type="similarity">
    <text evidence="9">Belongs to the monovalent cation:proton antiporter 2 (CPA2) transporter (TC 2.A.37) family. CHX (TC 2.A.37.4) subfamily.</text>
</comment>
<feature type="transmembrane region" description="Helical" evidence="10">
    <location>
        <begin position="53"/>
        <end position="74"/>
    </location>
</feature>
<reference evidence="15" key="1">
    <citation type="submission" date="2013-09" db="EMBL/GenBank/DDBJ databases">
        <title>Corchorus olitorius genome sequencing.</title>
        <authorList>
            <person name="Alam M."/>
            <person name="Haque M.S."/>
            <person name="Islam M.S."/>
            <person name="Emdad E.M."/>
            <person name="Islam M.M."/>
            <person name="Ahmed B."/>
            <person name="Halim A."/>
            <person name="Hossen Q.M.M."/>
            <person name="Hossain M.Z."/>
            <person name="Ahmed R."/>
            <person name="Khan M.M."/>
            <person name="Islam R."/>
            <person name="Rashid M.M."/>
            <person name="Khan S.A."/>
            <person name="Rahman M.S."/>
            <person name="Alam M."/>
            <person name="Yahiya A.S."/>
            <person name="Khan M.S."/>
            <person name="Azam M.S."/>
            <person name="Haque T."/>
            <person name="Lashkar M.Z.H."/>
            <person name="Akhand A.I."/>
            <person name="Morshed G."/>
            <person name="Roy S."/>
            <person name="Uddin K.S."/>
            <person name="Rabeya T."/>
            <person name="Hossain A.S."/>
            <person name="Chowdhury A."/>
            <person name="Snigdha A.R."/>
            <person name="Mortoza M.S."/>
            <person name="Matin S.A."/>
            <person name="Hoque S.M.E."/>
            <person name="Islam M.K."/>
            <person name="Roy D.K."/>
            <person name="Haider R."/>
            <person name="Moosa M.M."/>
            <person name="Elias S.M."/>
            <person name="Hasan A.M."/>
            <person name="Jahan S."/>
            <person name="Shafiuddin M."/>
            <person name="Mahmood N."/>
            <person name="Shommy N.S."/>
        </authorList>
    </citation>
    <scope>NUCLEOTIDE SEQUENCE [LARGE SCALE GENOMIC DNA]</scope>
    <source>
        <strain evidence="15">cv. O-4</strain>
    </source>
</reference>
<feature type="domain" description="Cation/H+ exchanger transmembrane" evidence="11">
    <location>
        <begin position="3"/>
        <end position="159"/>
    </location>
</feature>
<dbReference type="InterPro" id="IPR038770">
    <property type="entry name" value="Na+/solute_symporter_sf"/>
</dbReference>
<keyword evidence="7" id="KW-0406">Ion transport</keyword>
<dbReference type="GO" id="GO:1902600">
    <property type="term" value="P:proton transmembrane transport"/>
    <property type="evidence" value="ECO:0007669"/>
    <property type="project" value="InterPro"/>
</dbReference>
<dbReference type="EMBL" id="AWUE01015149">
    <property type="protein sequence ID" value="OMO99390.1"/>
    <property type="molecule type" value="Genomic_DNA"/>
</dbReference>
<keyword evidence="2" id="KW-0813">Transport</keyword>
<dbReference type="GO" id="GO:0012505">
    <property type="term" value="C:endomembrane system"/>
    <property type="evidence" value="ECO:0007669"/>
    <property type="project" value="TreeGrafter"/>
</dbReference>
<evidence type="ECO:0000313" key="15">
    <source>
        <dbReference type="Proteomes" id="UP000187203"/>
    </source>
</evidence>
<dbReference type="GO" id="GO:0006885">
    <property type="term" value="P:regulation of pH"/>
    <property type="evidence" value="ECO:0007669"/>
    <property type="project" value="TreeGrafter"/>
</dbReference>
<comment type="caution">
    <text evidence="14">The sequence shown here is derived from an EMBL/GenBank/DDBJ whole genome shotgun (WGS) entry which is preliminary data.</text>
</comment>
<name>A0A1R3JX46_9ROSI</name>
<dbReference type="PANTHER" id="PTHR32468">
    <property type="entry name" value="CATION/H + ANTIPORTER"/>
    <property type="match status" value="1"/>
</dbReference>